<dbReference type="AlphaFoldDB" id="S1NPA0"/>
<comment type="caution">
    <text evidence="2">The sequence shown here is derived from an EMBL/GenBank/DDBJ whole genome shotgun (WGS) entry which is preliminary data.</text>
</comment>
<feature type="transmembrane region" description="Helical" evidence="1">
    <location>
        <begin position="102"/>
        <end position="128"/>
    </location>
</feature>
<sequence length="257" mass="29351">MKSRTVYFRFLLIFLFSLLLNSIQYTTTNPWKIMDIPQNFLHYTLLFDTIGNGSQLYLFCLPLLACIGGSYLYSYNHISHFDQMCYARIGIKKYLRKIYIRTFFYSGISGVLPLLLSMLFAIMINPYFQKISITSNYPIIDNHSFLANLYDSSPIFVILFLVISLFVYSGLLGLLGIACASIYNKKHIDIFLPFVLLIVFYFIVSLLGQPEFACSIFFHVGISGGFPNTLIGMISNFILLFTVVLAILVKKVNADDL</sequence>
<proteinExistence type="predicted"/>
<evidence type="ECO:0000313" key="2">
    <source>
        <dbReference type="EMBL" id="EOW87543.1"/>
    </source>
</evidence>
<dbReference type="PATRIC" id="fig|1121865.3.peg.608"/>
<name>S1NPA0_9ENTE</name>
<evidence type="ECO:0000256" key="1">
    <source>
        <dbReference type="SAM" id="Phobius"/>
    </source>
</evidence>
<reference evidence="2 3" key="1">
    <citation type="submission" date="2013-03" db="EMBL/GenBank/DDBJ databases">
        <title>The Genome Sequence of Enterococcus columbae ATCC_51263 (PacBio/Illumina hybrid assembly).</title>
        <authorList>
            <consortium name="The Broad Institute Genomics Platform"/>
            <consortium name="The Broad Institute Genome Sequencing Center for Infectious Disease"/>
            <person name="Earl A."/>
            <person name="Russ C."/>
            <person name="Gilmore M."/>
            <person name="Surin D."/>
            <person name="Walker B."/>
            <person name="Young S."/>
            <person name="Zeng Q."/>
            <person name="Gargeya S."/>
            <person name="Fitzgerald M."/>
            <person name="Haas B."/>
            <person name="Abouelleil A."/>
            <person name="Allen A.W."/>
            <person name="Alvarado L."/>
            <person name="Arachchi H.M."/>
            <person name="Berlin A.M."/>
            <person name="Chapman S.B."/>
            <person name="Gainer-Dewar J."/>
            <person name="Goldberg J."/>
            <person name="Griggs A."/>
            <person name="Gujja S."/>
            <person name="Hansen M."/>
            <person name="Howarth C."/>
            <person name="Imamovic A."/>
            <person name="Ireland A."/>
            <person name="Larimer J."/>
            <person name="McCowan C."/>
            <person name="Murphy C."/>
            <person name="Pearson M."/>
            <person name="Poon T.W."/>
            <person name="Priest M."/>
            <person name="Roberts A."/>
            <person name="Saif S."/>
            <person name="Shea T."/>
            <person name="Sisk P."/>
            <person name="Sykes S."/>
            <person name="Wortman J."/>
            <person name="Nusbaum C."/>
            <person name="Birren B."/>
        </authorList>
    </citation>
    <scope>NUCLEOTIDE SEQUENCE [LARGE SCALE GENOMIC DNA]</scope>
    <source>
        <strain evidence="2 3">ATCC 51263</strain>
    </source>
</reference>
<keyword evidence="1" id="KW-0812">Transmembrane</keyword>
<feature type="transmembrane region" description="Helical" evidence="1">
    <location>
        <begin position="56"/>
        <end position="74"/>
    </location>
</feature>
<feature type="transmembrane region" description="Helical" evidence="1">
    <location>
        <begin position="229"/>
        <end position="249"/>
    </location>
</feature>
<organism evidence="2 3">
    <name type="scientific">Enterococcus columbae DSM 7374 = ATCC 51263</name>
    <dbReference type="NCBI Taxonomy" id="1121865"/>
    <lineage>
        <taxon>Bacteria</taxon>
        <taxon>Bacillati</taxon>
        <taxon>Bacillota</taxon>
        <taxon>Bacilli</taxon>
        <taxon>Lactobacillales</taxon>
        <taxon>Enterococcaceae</taxon>
        <taxon>Enterococcus</taxon>
    </lineage>
</organism>
<evidence type="ECO:0000313" key="3">
    <source>
        <dbReference type="Proteomes" id="UP000014113"/>
    </source>
</evidence>
<dbReference type="eggNOG" id="ENOG5032WHS">
    <property type="taxonomic scope" value="Bacteria"/>
</dbReference>
<gene>
    <name evidence="2" type="ORF">I568_00587</name>
</gene>
<keyword evidence="1" id="KW-0472">Membrane</keyword>
<dbReference type="Proteomes" id="UP000014113">
    <property type="component" value="Unassembled WGS sequence"/>
</dbReference>
<keyword evidence="1" id="KW-1133">Transmembrane helix</keyword>
<dbReference type="EMBL" id="ASWJ01000003">
    <property type="protein sequence ID" value="EOW87543.1"/>
    <property type="molecule type" value="Genomic_DNA"/>
</dbReference>
<dbReference type="RefSeq" id="WP_016182780.1">
    <property type="nucleotide sequence ID" value="NZ_JXKI01000006.1"/>
</dbReference>
<accession>S1NPA0</accession>
<dbReference type="STRING" id="1121865.OMW_00617"/>
<keyword evidence="3" id="KW-1185">Reference proteome</keyword>
<feature type="transmembrane region" description="Helical" evidence="1">
    <location>
        <begin position="155"/>
        <end position="183"/>
    </location>
</feature>
<protein>
    <submittedName>
        <fullName evidence="2">Uncharacterized protein</fullName>
    </submittedName>
</protein>
<feature type="transmembrane region" description="Helical" evidence="1">
    <location>
        <begin position="190"/>
        <end position="209"/>
    </location>
</feature>